<dbReference type="EMBL" id="MN738929">
    <property type="protein sequence ID" value="QHT31972.1"/>
    <property type="molecule type" value="Genomic_DNA"/>
</dbReference>
<feature type="transmembrane region" description="Helical" evidence="1">
    <location>
        <begin position="28"/>
        <end position="45"/>
    </location>
</feature>
<dbReference type="AlphaFoldDB" id="A0A6C0ETA9"/>
<sequence>MCFSANISLSFGIIGVLSSLYFYKKNIYASIGIFYFALMEILQFFQYKVINQCNNDYNKFLTNLGYIHICFQPLFFNLWLFAFINKPNFTYLYLSFFAGLLLISRLFFVKDKELCDSNNEPLCGKKTCSFSGKKHIAWNVRLRAAGKYWFTPSLGLHFFMWVMPALTIFQLKPILALILTGPYLGFLITDNIHEQPAVWCYTATMQMLLSFILI</sequence>
<dbReference type="Pfam" id="PF19069">
    <property type="entry name" value="DUF5765"/>
    <property type="match status" value="1"/>
</dbReference>
<feature type="transmembrane region" description="Helical" evidence="1">
    <location>
        <begin position="6"/>
        <end position="23"/>
    </location>
</feature>
<feature type="transmembrane region" description="Helical" evidence="1">
    <location>
        <begin position="158"/>
        <end position="184"/>
    </location>
</feature>
<evidence type="ECO:0000256" key="1">
    <source>
        <dbReference type="SAM" id="Phobius"/>
    </source>
</evidence>
<reference evidence="2" key="1">
    <citation type="journal article" date="2020" name="Nature">
        <title>Giant virus diversity and host interactions through global metagenomics.</title>
        <authorList>
            <person name="Schulz F."/>
            <person name="Roux S."/>
            <person name="Paez-Espino D."/>
            <person name="Jungbluth S."/>
            <person name="Walsh D.A."/>
            <person name="Denef V.J."/>
            <person name="McMahon K.D."/>
            <person name="Konstantinidis K.T."/>
            <person name="Eloe-Fadrosh E.A."/>
            <person name="Kyrpides N.C."/>
            <person name="Woyke T."/>
        </authorList>
    </citation>
    <scope>NUCLEOTIDE SEQUENCE</scope>
    <source>
        <strain evidence="2">GVMAG-M-3300009159-65</strain>
    </source>
</reference>
<protein>
    <submittedName>
        <fullName evidence="2">Uncharacterized protein</fullName>
    </submittedName>
</protein>
<name>A0A6C0ETA9_9ZZZZ</name>
<keyword evidence="1" id="KW-0812">Transmembrane</keyword>
<organism evidence="2">
    <name type="scientific">viral metagenome</name>
    <dbReference type="NCBI Taxonomy" id="1070528"/>
    <lineage>
        <taxon>unclassified sequences</taxon>
        <taxon>metagenomes</taxon>
        <taxon>organismal metagenomes</taxon>
    </lineage>
</organism>
<evidence type="ECO:0000313" key="2">
    <source>
        <dbReference type="EMBL" id="QHT31972.1"/>
    </source>
</evidence>
<feature type="transmembrane region" description="Helical" evidence="1">
    <location>
        <begin position="91"/>
        <end position="108"/>
    </location>
</feature>
<accession>A0A6C0ETA9</accession>
<keyword evidence="1" id="KW-0472">Membrane</keyword>
<keyword evidence="1" id="KW-1133">Transmembrane helix</keyword>
<proteinExistence type="predicted"/>
<dbReference type="InterPro" id="IPR043912">
    <property type="entry name" value="DUF5765"/>
</dbReference>
<feature type="transmembrane region" description="Helical" evidence="1">
    <location>
        <begin position="65"/>
        <end position="84"/>
    </location>
</feature>